<reference evidence="2 3" key="1">
    <citation type="submission" date="2018-07" db="EMBL/GenBank/DDBJ databases">
        <title>The complete nuclear genome of the prasinophyte Chloropicon primus (CCMP1205).</title>
        <authorList>
            <person name="Pombert J.-F."/>
            <person name="Otis C."/>
            <person name="Turmel M."/>
            <person name="Lemieux C."/>
        </authorList>
    </citation>
    <scope>NUCLEOTIDE SEQUENCE [LARGE SCALE GENOMIC DNA]</scope>
    <source>
        <strain evidence="2 3">CCMP1205</strain>
    </source>
</reference>
<protein>
    <submittedName>
        <fullName evidence="2">Uncharacterized protein</fullName>
    </submittedName>
</protein>
<keyword evidence="3" id="KW-1185">Reference proteome</keyword>
<evidence type="ECO:0000256" key="1">
    <source>
        <dbReference type="SAM" id="Phobius"/>
    </source>
</evidence>
<sequence length="68" mass="7992">MEEEGRGAPEALDHEAVHLEKAVFFILFCSGFIYLAEKKRLFSKRYAQLMRRMSQDVLGRITRSRTWA</sequence>
<accession>A0A5B8N165</accession>
<feature type="transmembrane region" description="Helical" evidence="1">
    <location>
        <begin position="16"/>
        <end position="36"/>
    </location>
</feature>
<dbReference type="EMBL" id="CP031052">
    <property type="protein sequence ID" value="QDZ25832.1"/>
    <property type="molecule type" value="Genomic_DNA"/>
</dbReference>
<dbReference type="AlphaFoldDB" id="A0A5B8N165"/>
<keyword evidence="1" id="KW-0472">Membrane</keyword>
<dbReference type="Proteomes" id="UP000316726">
    <property type="component" value="Chromosome 19"/>
</dbReference>
<proteinExistence type="predicted"/>
<organism evidence="2 3">
    <name type="scientific">Chloropicon primus</name>
    <dbReference type="NCBI Taxonomy" id="1764295"/>
    <lineage>
        <taxon>Eukaryota</taxon>
        <taxon>Viridiplantae</taxon>
        <taxon>Chlorophyta</taxon>
        <taxon>Chloropicophyceae</taxon>
        <taxon>Chloropicales</taxon>
        <taxon>Chloropicaceae</taxon>
        <taxon>Chloropicon</taxon>
    </lineage>
</organism>
<name>A0A5B8N165_9CHLO</name>
<gene>
    <name evidence="2" type="ORF">A3770_19p83500</name>
</gene>
<keyword evidence="1" id="KW-0812">Transmembrane</keyword>
<keyword evidence="1" id="KW-1133">Transmembrane helix</keyword>
<evidence type="ECO:0000313" key="2">
    <source>
        <dbReference type="EMBL" id="QDZ25832.1"/>
    </source>
</evidence>
<evidence type="ECO:0000313" key="3">
    <source>
        <dbReference type="Proteomes" id="UP000316726"/>
    </source>
</evidence>